<dbReference type="AlphaFoldDB" id="A0A1H4BK44"/>
<name>A0A1H4BK44_BIZPA</name>
<dbReference type="Proteomes" id="UP000198846">
    <property type="component" value="Unassembled WGS sequence"/>
</dbReference>
<evidence type="ECO:0000313" key="1">
    <source>
        <dbReference type="EMBL" id="SEA48533.1"/>
    </source>
</evidence>
<gene>
    <name evidence="1" type="ORF">SAMN04487990_11512</name>
</gene>
<evidence type="ECO:0000313" key="2">
    <source>
        <dbReference type="Proteomes" id="UP000198846"/>
    </source>
</evidence>
<accession>A0A1H4BK44</accession>
<dbReference type="RefSeq" id="WP_092135288.1">
    <property type="nucleotide sequence ID" value="NZ_FNQK01000015.1"/>
</dbReference>
<dbReference type="STRING" id="283786.SAMN04487990_11512"/>
<dbReference type="OrthoDB" id="1404789at2"/>
<organism evidence="1 2">
    <name type="scientific">Bizionia paragorgiae</name>
    <dbReference type="NCBI Taxonomy" id="283786"/>
    <lineage>
        <taxon>Bacteria</taxon>
        <taxon>Pseudomonadati</taxon>
        <taxon>Bacteroidota</taxon>
        <taxon>Flavobacteriia</taxon>
        <taxon>Flavobacteriales</taxon>
        <taxon>Flavobacteriaceae</taxon>
        <taxon>Bizionia</taxon>
    </lineage>
</organism>
<keyword evidence="2" id="KW-1185">Reference proteome</keyword>
<sequence>MVSNSLFNIQSFDGELTNAIHSSIRDFGQEQRSANFWAMTSLQRHIEEAVKNITQKNNLAQGASGVNPPGGGFRVTFGLQIQVGYTIRLRGSANVGYGNRWGNFGGTSSLHFSAYNGGLGTGVNKNNLVVDVTAAVNLTVGRGTGTPLQSYALNYNAPIPSLNTFKNSFSYGQLLTWNSAINNNQFSLDNIQREGMIGFRLGDVNVSSNNDTRIGYFGAGTDMGWTGGLVVTTPFFEVGFQDFSGDYFKGPRDGKGSFNDDERRELLRRNNENAFESGFHRQSPYQKRLNKASTYVRINSSDGYTISVDLIGDAWLQNAIHKAIKDFKFEYNYKTIEAWGGKNW</sequence>
<proteinExistence type="predicted"/>
<reference evidence="1 2" key="1">
    <citation type="submission" date="2016-10" db="EMBL/GenBank/DDBJ databases">
        <authorList>
            <person name="de Groot N.N."/>
        </authorList>
    </citation>
    <scope>NUCLEOTIDE SEQUENCE [LARGE SCALE GENOMIC DNA]</scope>
    <source>
        <strain evidence="1 2">DSM 23842</strain>
    </source>
</reference>
<dbReference type="EMBL" id="FNQK01000015">
    <property type="protein sequence ID" value="SEA48533.1"/>
    <property type="molecule type" value="Genomic_DNA"/>
</dbReference>
<protein>
    <recommendedName>
        <fullName evidence="3">Bacterial toxin 23 domain-containing protein</fullName>
    </recommendedName>
</protein>
<evidence type="ECO:0008006" key="3">
    <source>
        <dbReference type="Google" id="ProtNLM"/>
    </source>
</evidence>